<dbReference type="PANTHER" id="PTHR18964:SF149">
    <property type="entry name" value="BIFUNCTIONAL UDP-N-ACETYLGLUCOSAMINE 2-EPIMERASE_N-ACETYLMANNOSAMINE KINASE"/>
    <property type="match status" value="1"/>
</dbReference>
<evidence type="ECO:0000313" key="4">
    <source>
        <dbReference type="EMBL" id="CYV43038.1"/>
    </source>
</evidence>
<evidence type="ECO:0000256" key="2">
    <source>
        <dbReference type="ARBA" id="ARBA00006479"/>
    </source>
</evidence>
<evidence type="ECO:0000313" key="6">
    <source>
        <dbReference type="Proteomes" id="UP000074850"/>
    </source>
</evidence>
<dbReference type="PANTHER" id="PTHR18964">
    <property type="entry name" value="ROK (REPRESSOR, ORF, KINASE) FAMILY"/>
    <property type="match status" value="1"/>
</dbReference>
<dbReference type="EMBL" id="FILX01000041">
    <property type="protein sequence ID" value="CYX96777.1"/>
    <property type="molecule type" value="Genomic_DNA"/>
</dbReference>
<keyword evidence="3" id="KW-0119">Carbohydrate metabolism</keyword>
<dbReference type="Gene3D" id="1.10.10.10">
    <property type="entry name" value="Winged helix-like DNA-binding domain superfamily/Winged helix DNA-binding domain"/>
    <property type="match status" value="1"/>
</dbReference>
<accession>A0A0M9FDW2</accession>
<dbReference type="PATRIC" id="fig|1307.473.peg.418"/>
<protein>
    <submittedName>
        <fullName evidence="5">ROK family protein, putative</fullName>
    </submittedName>
</protein>
<comment type="similarity">
    <text evidence="2">Belongs to the ROK (NagC/XylR) family.</text>
</comment>
<reference evidence="6 7" key="1">
    <citation type="submission" date="2016-02" db="EMBL/GenBank/DDBJ databases">
        <authorList>
            <consortium name="Pathogen Informatics"/>
        </authorList>
    </citation>
    <scope>NUCLEOTIDE SEQUENCE [LARGE SCALE GENOMIC DNA]</scope>
    <source>
        <strain evidence="4 6">LSS64</strain>
        <strain evidence="5 7">SS993</strain>
    </source>
</reference>
<dbReference type="SUPFAM" id="SSF46785">
    <property type="entry name" value="Winged helix' DNA-binding domain"/>
    <property type="match status" value="1"/>
</dbReference>
<comment type="function">
    <text evidence="1">Transcriptional repressor of xylose-utilizing enzymes.</text>
</comment>
<evidence type="ECO:0000313" key="7">
    <source>
        <dbReference type="Proteomes" id="UP000074903"/>
    </source>
</evidence>
<dbReference type="Gene3D" id="3.30.420.40">
    <property type="match status" value="2"/>
</dbReference>
<dbReference type="AlphaFoldDB" id="A0A0M9FDW2"/>
<dbReference type="Pfam" id="PF13412">
    <property type="entry name" value="HTH_24"/>
    <property type="match status" value="1"/>
</dbReference>
<dbReference type="EMBL" id="FIHM01000038">
    <property type="protein sequence ID" value="CYV43038.1"/>
    <property type="molecule type" value="Genomic_DNA"/>
</dbReference>
<dbReference type="InterPro" id="IPR043129">
    <property type="entry name" value="ATPase_NBD"/>
</dbReference>
<dbReference type="RefSeq" id="WP_044760033.1">
    <property type="nucleotide sequence ID" value="NZ_CEFC01000071.1"/>
</dbReference>
<name>A0A0M9FDW2_STRSU</name>
<evidence type="ECO:0000256" key="1">
    <source>
        <dbReference type="ARBA" id="ARBA00002486"/>
    </source>
</evidence>
<evidence type="ECO:0000256" key="3">
    <source>
        <dbReference type="ARBA" id="ARBA00022629"/>
    </source>
</evidence>
<dbReference type="GO" id="GO:0042732">
    <property type="term" value="P:D-xylose metabolic process"/>
    <property type="evidence" value="ECO:0007669"/>
    <property type="project" value="UniProtKB-KW"/>
</dbReference>
<proteinExistence type="inferred from homology"/>
<keyword evidence="3" id="KW-0859">Xylose metabolism</keyword>
<gene>
    <name evidence="5" type="primary">mlc</name>
    <name evidence="4" type="synonym">mlc_1</name>
    <name evidence="4" type="ORF">ERS132426_01590</name>
    <name evidence="5" type="ORF">ERS132531_01746</name>
</gene>
<dbReference type="InterPro" id="IPR036390">
    <property type="entry name" value="WH_DNA-bd_sf"/>
</dbReference>
<organism evidence="5 7">
    <name type="scientific">Streptococcus suis</name>
    <dbReference type="NCBI Taxonomy" id="1307"/>
    <lineage>
        <taxon>Bacteria</taxon>
        <taxon>Bacillati</taxon>
        <taxon>Bacillota</taxon>
        <taxon>Bacilli</taxon>
        <taxon>Lactobacillales</taxon>
        <taxon>Streptococcaceae</taxon>
        <taxon>Streptococcus</taxon>
    </lineage>
</organism>
<dbReference type="Proteomes" id="UP000074850">
    <property type="component" value="Unassembled WGS sequence"/>
</dbReference>
<dbReference type="InterPro" id="IPR036388">
    <property type="entry name" value="WH-like_DNA-bd_sf"/>
</dbReference>
<sequence>MHSKNQLKLRSKILEQIYVQGPISRIDIAKNTSITPATTSSITADLIREGYIREIGEEETSIIKAGRKKILLRVEEDKACLIGIELSEKYLSIVATDSKGNLLREQTVTLSNKRIREEGSQLILDLLLPFIDSLQEKAKLIAIGMGLPGRYLNDFRITTDNPLWKHFNLKVVADALPYPIYFSNNVNCMSLAQRLFFNQGKDLNFVFFHFGRGMHCSYMYNGAIYGKHNSIIGEIGHTVVQPDGELCSCGKRGCLQTYAGETWLIKKAQLLYQNADQSLLPNLVQDPEDIRLETLLTAYELGDVGTIHLLNTSLKYLAQSILNLNMLIDSQVIYLHSPLLLNEQLESLLKHLIHLEPKVLATQETPPVHIVPYSVLTGARAATALALYKGLLEY</sequence>
<dbReference type="InterPro" id="IPR000600">
    <property type="entry name" value="ROK"/>
</dbReference>
<dbReference type="Proteomes" id="UP000074903">
    <property type="component" value="Unassembled WGS sequence"/>
</dbReference>
<dbReference type="SUPFAM" id="SSF53067">
    <property type="entry name" value="Actin-like ATPase domain"/>
    <property type="match status" value="1"/>
</dbReference>
<dbReference type="Pfam" id="PF00480">
    <property type="entry name" value="ROK"/>
    <property type="match status" value="1"/>
</dbReference>
<evidence type="ECO:0000313" key="5">
    <source>
        <dbReference type="EMBL" id="CYX96777.1"/>
    </source>
</evidence>